<evidence type="ECO:0000259" key="4">
    <source>
        <dbReference type="PROSITE" id="PS51782"/>
    </source>
</evidence>
<feature type="region of interest" description="Disordered" evidence="2">
    <location>
        <begin position="339"/>
        <end position="388"/>
    </location>
</feature>
<dbReference type="PANTHER" id="PTHR21666">
    <property type="entry name" value="PEPTIDASE-RELATED"/>
    <property type="match status" value="1"/>
</dbReference>
<gene>
    <name evidence="5" type="ORF">ACFQ14_15980</name>
</gene>
<sequence length="539" mass="55725">MRSKLYTRRLRALSQASALLVLAGFTAACSSDAMRFDDVMTTGTSLTPNQHQILHKGKSDQPFPEAAAPSPSAPSTTGIRVVQPTVSASPLPSVSAPSAATQSPASSAARTYTPPAASNVLSASKPTPSLAQQAGAPIVLAPRRNGPVELAVTGADSLPTGSVSQVAKTVTQTKAATKGGWSGAGGTYVTARSGETLYNLSRRYGVPVEAIMRANNMGNADALQAGSKILIPAYTYSANSRVSAPDNHPVTKAVRASTGFQGQAQGSVATPKQRIKSAKTTISEPVVSAPEVGASGRHTIVSGDTLYGVARKYTVSPGSLRAANNMSGSTLRLGQTLVIPQGGATPPPTITKATAPKPATEPTPQVIDEGTTGSIPATTRQQPVESAKKLKPVYSAPTIAQKSAEEVSTPKKTSAGSFRWPTRGRVLTKFGERQNGTINDGIDISVPEGTPIKAAEAGTVIYSGSELADFGNLILVSHSGGWVSAYAHASKNKVRRGDKVGRGQVIAMSGKTGNAEVPKLHFELRKDSTPVNPLKHLSK</sequence>
<dbReference type="PROSITE" id="PS51257">
    <property type="entry name" value="PROKAR_LIPOPROTEIN"/>
    <property type="match status" value="1"/>
</dbReference>
<dbReference type="InterPro" id="IPR016047">
    <property type="entry name" value="M23ase_b-sheet_dom"/>
</dbReference>
<keyword evidence="3" id="KW-0732">Signal</keyword>
<protein>
    <submittedName>
        <fullName evidence="5">Peptidoglycan DD-metalloendopeptidase family protein</fullName>
    </submittedName>
</protein>
<feature type="chain" id="PRO_5046086613" evidence="3">
    <location>
        <begin position="34"/>
        <end position="539"/>
    </location>
</feature>
<comment type="similarity">
    <text evidence="1">Belongs to the E.coli NlpD/Haemophilus LppB family.</text>
</comment>
<feature type="compositionally biased region" description="Low complexity" evidence="2">
    <location>
        <begin position="350"/>
        <end position="364"/>
    </location>
</feature>
<dbReference type="SUPFAM" id="SSF51261">
    <property type="entry name" value="Duplicated hybrid motif"/>
    <property type="match status" value="1"/>
</dbReference>
<dbReference type="InterPro" id="IPR018392">
    <property type="entry name" value="LysM"/>
</dbReference>
<dbReference type="SMART" id="SM00257">
    <property type="entry name" value="LysM"/>
    <property type="match status" value="2"/>
</dbReference>
<feature type="region of interest" description="Disordered" evidence="2">
    <location>
        <begin position="53"/>
        <end position="112"/>
    </location>
</feature>
<dbReference type="EMBL" id="JBHTJV010000026">
    <property type="protein sequence ID" value="MFD0917905.1"/>
    <property type="molecule type" value="Genomic_DNA"/>
</dbReference>
<dbReference type="InterPro" id="IPR050570">
    <property type="entry name" value="Cell_wall_metabolism_enzyme"/>
</dbReference>
<feature type="compositionally biased region" description="Polar residues" evidence="2">
    <location>
        <begin position="371"/>
        <end position="384"/>
    </location>
</feature>
<dbReference type="PANTHER" id="PTHR21666:SF263">
    <property type="entry name" value="MUREIN HYDROLASE ACTIVATOR NLPD"/>
    <property type="match status" value="1"/>
</dbReference>
<organism evidence="5 6">
    <name type="scientific">Pseudahrensia aquimaris</name>
    <dbReference type="NCBI Taxonomy" id="744461"/>
    <lineage>
        <taxon>Bacteria</taxon>
        <taxon>Pseudomonadati</taxon>
        <taxon>Pseudomonadota</taxon>
        <taxon>Alphaproteobacteria</taxon>
        <taxon>Hyphomicrobiales</taxon>
        <taxon>Ahrensiaceae</taxon>
        <taxon>Pseudahrensia</taxon>
    </lineage>
</organism>
<dbReference type="InterPro" id="IPR036779">
    <property type="entry name" value="LysM_dom_sf"/>
</dbReference>
<dbReference type="Gene3D" id="3.10.350.10">
    <property type="entry name" value="LysM domain"/>
    <property type="match status" value="2"/>
</dbReference>
<feature type="compositionally biased region" description="Low complexity" evidence="2">
    <location>
        <begin position="84"/>
        <end position="109"/>
    </location>
</feature>
<feature type="domain" description="LysM" evidence="4">
    <location>
        <begin position="296"/>
        <end position="339"/>
    </location>
</feature>
<dbReference type="CDD" id="cd00118">
    <property type="entry name" value="LysM"/>
    <property type="match status" value="2"/>
</dbReference>
<dbReference type="InterPro" id="IPR011055">
    <property type="entry name" value="Dup_hybrid_motif"/>
</dbReference>
<dbReference type="RefSeq" id="WP_377213761.1">
    <property type="nucleotide sequence ID" value="NZ_JBHTJV010000026.1"/>
</dbReference>
<evidence type="ECO:0000313" key="6">
    <source>
        <dbReference type="Proteomes" id="UP001597101"/>
    </source>
</evidence>
<comment type="caution">
    <text evidence="5">The sequence shown here is derived from an EMBL/GenBank/DDBJ whole genome shotgun (WGS) entry which is preliminary data.</text>
</comment>
<dbReference type="Proteomes" id="UP001597101">
    <property type="component" value="Unassembled WGS sequence"/>
</dbReference>
<dbReference type="Pfam" id="PF01476">
    <property type="entry name" value="LysM"/>
    <property type="match status" value="2"/>
</dbReference>
<keyword evidence="6" id="KW-1185">Reference proteome</keyword>
<accession>A0ABW3FIH0</accession>
<evidence type="ECO:0000256" key="1">
    <source>
        <dbReference type="ARBA" id="ARBA00038420"/>
    </source>
</evidence>
<proteinExistence type="inferred from homology"/>
<dbReference type="SUPFAM" id="SSF54106">
    <property type="entry name" value="LysM domain"/>
    <property type="match status" value="2"/>
</dbReference>
<name>A0ABW3FIH0_9HYPH</name>
<evidence type="ECO:0000256" key="3">
    <source>
        <dbReference type="SAM" id="SignalP"/>
    </source>
</evidence>
<reference evidence="6" key="1">
    <citation type="journal article" date="2019" name="Int. J. Syst. Evol. Microbiol.">
        <title>The Global Catalogue of Microorganisms (GCM) 10K type strain sequencing project: providing services to taxonomists for standard genome sequencing and annotation.</title>
        <authorList>
            <consortium name="The Broad Institute Genomics Platform"/>
            <consortium name="The Broad Institute Genome Sequencing Center for Infectious Disease"/>
            <person name="Wu L."/>
            <person name="Ma J."/>
        </authorList>
    </citation>
    <scope>NUCLEOTIDE SEQUENCE [LARGE SCALE GENOMIC DNA]</scope>
    <source>
        <strain evidence="6">CCUG 60023</strain>
    </source>
</reference>
<feature type="compositionally biased region" description="Low complexity" evidence="2">
    <location>
        <begin position="66"/>
        <end position="75"/>
    </location>
</feature>
<dbReference type="Pfam" id="PF01551">
    <property type="entry name" value="Peptidase_M23"/>
    <property type="match status" value="1"/>
</dbReference>
<dbReference type="Gene3D" id="2.70.70.10">
    <property type="entry name" value="Glucose Permease (Domain IIA)"/>
    <property type="match status" value="1"/>
</dbReference>
<dbReference type="CDD" id="cd12797">
    <property type="entry name" value="M23_peptidase"/>
    <property type="match status" value="1"/>
</dbReference>
<feature type="domain" description="LysM" evidence="4">
    <location>
        <begin position="187"/>
        <end position="231"/>
    </location>
</feature>
<feature type="signal peptide" evidence="3">
    <location>
        <begin position="1"/>
        <end position="33"/>
    </location>
</feature>
<dbReference type="PROSITE" id="PS51782">
    <property type="entry name" value="LYSM"/>
    <property type="match status" value="2"/>
</dbReference>
<evidence type="ECO:0000313" key="5">
    <source>
        <dbReference type="EMBL" id="MFD0917905.1"/>
    </source>
</evidence>
<evidence type="ECO:0000256" key="2">
    <source>
        <dbReference type="SAM" id="MobiDB-lite"/>
    </source>
</evidence>